<evidence type="ECO:0000256" key="9">
    <source>
        <dbReference type="ARBA" id="ARBA00023136"/>
    </source>
</evidence>
<dbReference type="OrthoDB" id="409725at2759"/>
<comment type="function">
    <text evidence="10">Mediates both low-affinity uptake and efflux of sugar across the membrane.</text>
</comment>
<dbReference type="PANTHER" id="PTHR10791">
    <property type="entry name" value="RAG1-ACTIVATING PROTEIN 1"/>
    <property type="match status" value="1"/>
</dbReference>
<proteinExistence type="inferred from homology"/>
<gene>
    <name evidence="12" type="ORF">CJ030_MR8G003103</name>
</gene>
<sequence>MGLRFSSFPLLKFLLLGFLDSWITFKRIISNKSTEQFSGVPYVMTLLNCLLSAWYGLPFVSPNNLLVSTINGTGAVIESVYVVVFIIFAPKKEKAKIFGMLMFVLTVFSAVALISLLALQGKRRKLFCGFAATVFSIIMYASPLSIMRTVVRTKSVEFMPFFLSLFVFLCGTSWFVFGLLGHDPFVAVPNGFGCGLGATQLVLYIIYRDKKGKAKQGPTAEESVEFSLSKPDQDKHSHTNGGQEGHV</sequence>
<accession>A0A6A1UW36</accession>
<feature type="transmembrane region" description="Helical" evidence="10">
    <location>
        <begin position="158"/>
        <end position="180"/>
    </location>
</feature>
<dbReference type="InterPro" id="IPR047664">
    <property type="entry name" value="SWEET"/>
</dbReference>
<keyword evidence="4" id="KW-1003">Cell membrane</keyword>
<keyword evidence="6 10" id="KW-0812">Transmembrane</keyword>
<evidence type="ECO:0000256" key="6">
    <source>
        <dbReference type="ARBA" id="ARBA00022692"/>
    </source>
</evidence>
<keyword evidence="5 10" id="KW-0762">Sugar transport</keyword>
<keyword evidence="9 10" id="KW-0472">Membrane</keyword>
<dbReference type="Pfam" id="PF03083">
    <property type="entry name" value="MtN3_slv"/>
    <property type="match status" value="2"/>
</dbReference>
<evidence type="ECO:0000256" key="2">
    <source>
        <dbReference type="ARBA" id="ARBA00007809"/>
    </source>
</evidence>
<evidence type="ECO:0000313" key="12">
    <source>
        <dbReference type="EMBL" id="KAB1203290.1"/>
    </source>
</evidence>
<evidence type="ECO:0000256" key="3">
    <source>
        <dbReference type="ARBA" id="ARBA00022448"/>
    </source>
</evidence>
<evidence type="ECO:0000256" key="1">
    <source>
        <dbReference type="ARBA" id="ARBA00004651"/>
    </source>
</evidence>
<feature type="transmembrane region" description="Helical" evidence="10">
    <location>
        <begin position="37"/>
        <end position="57"/>
    </location>
</feature>
<feature type="transmembrane region" description="Helical" evidence="10">
    <location>
        <begin position="101"/>
        <end position="120"/>
    </location>
</feature>
<dbReference type="FunFam" id="1.20.1280.290:FF:000002">
    <property type="entry name" value="Bidirectional sugar transporter SWEET"/>
    <property type="match status" value="1"/>
</dbReference>
<dbReference type="GO" id="GO:0051119">
    <property type="term" value="F:sugar transmembrane transporter activity"/>
    <property type="evidence" value="ECO:0007669"/>
    <property type="project" value="InterPro"/>
</dbReference>
<dbReference type="EMBL" id="RXIC02000026">
    <property type="protein sequence ID" value="KAB1203290.1"/>
    <property type="molecule type" value="Genomic_DNA"/>
</dbReference>
<evidence type="ECO:0000256" key="8">
    <source>
        <dbReference type="ARBA" id="ARBA00022989"/>
    </source>
</evidence>
<feature type="transmembrane region" description="Helical" evidence="10">
    <location>
        <begin position="6"/>
        <end position="25"/>
    </location>
</feature>
<feature type="transmembrane region" description="Helical" evidence="10">
    <location>
        <begin position="186"/>
        <end position="207"/>
    </location>
</feature>
<keyword evidence="8 10" id="KW-1133">Transmembrane helix</keyword>
<evidence type="ECO:0000256" key="11">
    <source>
        <dbReference type="SAM" id="MobiDB-lite"/>
    </source>
</evidence>
<keyword evidence="13" id="KW-1185">Reference proteome</keyword>
<dbReference type="FunFam" id="1.20.1280.290:FF:000014">
    <property type="entry name" value="Bidirectional sugar transporter SWEET"/>
    <property type="match status" value="1"/>
</dbReference>
<comment type="subcellular location">
    <subcellularLocation>
        <location evidence="1 10">Cell membrane</location>
        <topology evidence="1 10">Multi-pass membrane protein</topology>
    </subcellularLocation>
</comment>
<keyword evidence="3 10" id="KW-0813">Transport</keyword>
<dbReference type="Proteomes" id="UP000516437">
    <property type="component" value="Chromosome 8"/>
</dbReference>
<evidence type="ECO:0000256" key="5">
    <source>
        <dbReference type="ARBA" id="ARBA00022597"/>
    </source>
</evidence>
<feature type="transmembrane region" description="Helical" evidence="10">
    <location>
        <begin position="69"/>
        <end position="89"/>
    </location>
</feature>
<reference evidence="12 13" key="1">
    <citation type="journal article" date="2019" name="Plant Biotechnol. J.">
        <title>The red bayberry genome and genetic basis of sex determination.</title>
        <authorList>
            <person name="Jia H.M."/>
            <person name="Jia H.J."/>
            <person name="Cai Q.L."/>
            <person name="Wang Y."/>
            <person name="Zhao H.B."/>
            <person name="Yang W.F."/>
            <person name="Wang G.Y."/>
            <person name="Li Y.H."/>
            <person name="Zhan D.L."/>
            <person name="Shen Y.T."/>
            <person name="Niu Q.F."/>
            <person name="Chang L."/>
            <person name="Qiu J."/>
            <person name="Zhao L."/>
            <person name="Xie H.B."/>
            <person name="Fu W.Y."/>
            <person name="Jin J."/>
            <person name="Li X.W."/>
            <person name="Jiao Y."/>
            <person name="Zhou C.C."/>
            <person name="Tu T."/>
            <person name="Chai C.Y."/>
            <person name="Gao J.L."/>
            <person name="Fan L.J."/>
            <person name="van de Weg E."/>
            <person name="Wang J.Y."/>
            <person name="Gao Z.S."/>
        </authorList>
    </citation>
    <scope>NUCLEOTIDE SEQUENCE [LARGE SCALE GENOMIC DNA]</scope>
    <source>
        <tissue evidence="12">Leaves</tissue>
    </source>
</reference>
<evidence type="ECO:0000313" key="13">
    <source>
        <dbReference type="Proteomes" id="UP000516437"/>
    </source>
</evidence>
<feature type="region of interest" description="Disordered" evidence="11">
    <location>
        <begin position="213"/>
        <end position="247"/>
    </location>
</feature>
<evidence type="ECO:0000256" key="4">
    <source>
        <dbReference type="ARBA" id="ARBA00022475"/>
    </source>
</evidence>
<name>A0A6A1UW36_9ROSI</name>
<comment type="caution">
    <text evidence="12">The sequence shown here is derived from an EMBL/GenBank/DDBJ whole genome shotgun (WGS) entry which is preliminary data.</text>
</comment>
<dbReference type="InterPro" id="IPR004316">
    <property type="entry name" value="SWEET_rpt"/>
</dbReference>
<organism evidence="12 13">
    <name type="scientific">Morella rubra</name>
    <name type="common">Chinese bayberry</name>
    <dbReference type="NCBI Taxonomy" id="262757"/>
    <lineage>
        <taxon>Eukaryota</taxon>
        <taxon>Viridiplantae</taxon>
        <taxon>Streptophyta</taxon>
        <taxon>Embryophyta</taxon>
        <taxon>Tracheophyta</taxon>
        <taxon>Spermatophyta</taxon>
        <taxon>Magnoliopsida</taxon>
        <taxon>eudicotyledons</taxon>
        <taxon>Gunneridae</taxon>
        <taxon>Pentapetalae</taxon>
        <taxon>rosids</taxon>
        <taxon>fabids</taxon>
        <taxon>Fagales</taxon>
        <taxon>Myricaceae</taxon>
        <taxon>Morella</taxon>
    </lineage>
</organism>
<dbReference type="GO" id="GO:0005886">
    <property type="term" value="C:plasma membrane"/>
    <property type="evidence" value="ECO:0007669"/>
    <property type="project" value="UniProtKB-SubCell"/>
</dbReference>
<dbReference type="AlphaFoldDB" id="A0A6A1UW36"/>
<dbReference type="GO" id="GO:0051260">
    <property type="term" value="P:protein homooligomerization"/>
    <property type="evidence" value="ECO:0007669"/>
    <property type="project" value="UniProtKB-ARBA"/>
</dbReference>
<keyword evidence="7" id="KW-0677">Repeat</keyword>
<evidence type="ECO:0000256" key="10">
    <source>
        <dbReference type="RuleBase" id="RU910715"/>
    </source>
</evidence>
<dbReference type="Gene3D" id="1.20.1280.290">
    <property type="match status" value="2"/>
</dbReference>
<evidence type="ECO:0000256" key="7">
    <source>
        <dbReference type="ARBA" id="ARBA00022737"/>
    </source>
</evidence>
<comment type="similarity">
    <text evidence="2 10">Belongs to the SWEET sugar transporter family.</text>
</comment>
<feature type="transmembrane region" description="Helical" evidence="10">
    <location>
        <begin position="126"/>
        <end position="146"/>
    </location>
</feature>
<protein>
    <recommendedName>
        <fullName evidence="10">Bidirectional sugar transporter SWEET</fullName>
    </recommendedName>
</protein>
<dbReference type="PANTHER" id="PTHR10791:SF44">
    <property type="entry name" value="BIDIRECTIONAL SUGAR TRANSPORTER SWEET1"/>
    <property type="match status" value="1"/>
</dbReference>